<dbReference type="KEGG" id="pprt:ET464_17840"/>
<feature type="transmembrane region" description="Helical" evidence="8">
    <location>
        <begin position="274"/>
        <end position="295"/>
    </location>
</feature>
<keyword evidence="7 8" id="KW-0472">Membrane</keyword>
<keyword evidence="3" id="KW-0813">Transport</keyword>
<dbReference type="NCBIfam" id="TIGR00912">
    <property type="entry name" value="2A0309"/>
    <property type="match status" value="1"/>
</dbReference>
<dbReference type="EMBL" id="CP035492">
    <property type="protein sequence ID" value="QAY67966.1"/>
    <property type="molecule type" value="Genomic_DNA"/>
</dbReference>
<evidence type="ECO:0000256" key="7">
    <source>
        <dbReference type="ARBA" id="ARBA00023136"/>
    </source>
</evidence>
<keyword evidence="5 8" id="KW-0812">Transmembrane</keyword>
<evidence type="ECO:0000256" key="3">
    <source>
        <dbReference type="ARBA" id="ARBA00022448"/>
    </source>
</evidence>
<dbReference type="PANTHER" id="PTHR34975">
    <property type="entry name" value="SPORE GERMINATION PROTEIN A2"/>
    <property type="match status" value="1"/>
</dbReference>
<dbReference type="Proteomes" id="UP000293568">
    <property type="component" value="Chromosome"/>
</dbReference>
<evidence type="ECO:0000256" key="4">
    <source>
        <dbReference type="ARBA" id="ARBA00022544"/>
    </source>
</evidence>
<dbReference type="GO" id="GO:0009847">
    <property type="term" value="P:spore germination"/>
    <property type="evidence" value="ECO:0007669"/>
    <property type="project" value="InterPro"/>
</dbReference>
<feature type="transmembrane region" description="Helical" evidence="8">
    <location>
        <begin position="12"/>
        <end position="31"/>
    </location>
</feature>
<dbReference type="OrthoDB" id="2380120at2"/>
<accession>A0A4P6EYN6</accession>
<feature type="transmembrane region" description="Helical" evidence="8">
    <location>
        <begin position="120"/>
        <end position="138"/>
    </location>
</feature>
<dbReference type="Pfam" id="PF03845">
    <property type="entry name" value="Spore_permease"/>
    <property type="match status" value="1"/>
</dbReference>
<keyword evidence="4" id="KW-0309">Germination</keyword>
<evidence type="ECO:0000256" key="8">
    <source>
        <dbReference type="SAM" id="Phobius"/>
    </source>
</evidence>
<evidence type="ECO:0000256" key="6">
    <source>
        <dbReference type="ARBA" id="ARBA00022989"/>
    </source>
</evidence>
<dbReference type="RefSeq" id="WP_129443279.1">
    <property type="nucleotide sequence ID" value="NZ_CP035492.1"/>
</dbReference>
<feature type="transmembrane region" description="Helical" evidence="8">
    <location>
        <begin position="216"/>
        <end position="241"/>
    </location>
</feature>
<dbReference type="GO" id="GO:0016020">
    <property type="term" value="C:membrane"/>
    <property type="evidence" value="ECO:0007669"/>
    <property type="project" value="UniProtKB-SubCell"/>
</dbReference>
<keyword evidence="6 8" id="KW-1133">Transmembrane helix</keyword>
<dbReference type="AlphaFoldDB" id="A0A4P6EYN6"/>
<dbReference type="Gene3D" id="1.20.1740.10">
    <property type="entry name" value="Amino acid/polyamine transporter I"/>
    <property type="match status" value="1"/>
</dbReference>
<sequence length="369" mass="41406">MTAHYFARPVSTLQLVLLTTGFQVSVTFLELPRDLAKGAGTDGWMSIVLACLISTCISIAVIKVMQHSPDGTILDLLNRSMGKFAAKTAAFLFMCYYLMLSVFGIVLAGLITKLWLLPSMYIYIFALLVLLPAFQIAQHGVQVISRYAELVAIMSVWIPFVYALTLKRAHWLYLLPLLSEGIYPVLETTREMVPPLLGIVLPFFLYPHLKNKERAVAGVVAANALSCFIYLFITIACFVYFSPEEMITAVDNPSISVLKTVEFKFIERVEVPFIAFYLLVFSLSWIPSLYLMSYCSSWLFGKGTPRGHLAVMCAAIIIGLYIYRPTMLMTERTLPKLNLFGFVMEFVLPVILLVFLAVRKRLQGGNALE</sequence>
<gene>
    <name evidence="9" type="ORF">ET464_17840</name>
</gene>
<evidence type="ECO:0000256" key="1">
    <source>
        <dbReference type="ARBA" id="ARBA00004141"/>
    </source>
</evidence>
<keyword evidence="10" id="KW-1185">Reference proteome</keyword>
<feature type="transmembrane region" description="Helical" evidence="8">
    <location>
        <begin position="307"/>
        <end position="324"/>
    </location>
</feature>
<dbReference type="PANTHER" id="PTHR34975:SF2">
    <property type="entry name" value="SPORE GERMINATION PROTEIN A2"/>
    <property type="match status" value="1"/>
</dbReference>
<reference evidence="9 10" key="1">
    <citation type="submission" date="2019-01" db="EMBL/GenBank/DDBJ databases">
        <title>Genome sequencing of strain FW100M-2.</title>
        <authorList>
            <person name="Heo J."/>
            <person name="Kim S.-J."/>
            <person name="Kim J.-S."/>
            <person name="Hong S.-B."/>
            <person name="Kwon S.-W."/>
        </authorList>
    </citation>
    <scope>NUCLEOTIDE SEQUENCE [LARGE SCALE GENOMIC DNA]</scope>
    <source>
        <strain evidence="9 10">FW100M-2</strain>
    </source>
</reference>
<evidence type="ECO:0000256" key="5">
    <source>
        <dbReference type="ARBA" id="ARBA00022692"/>
    </source>
</evidence>
<evidence type="ECO:0000256" key="2">
    <source>
        <dbReference type="ARBA" id="ARBA00007998"/>
    </source>
</evidence>
<protein>
    <submittedName>
        <fullName evidence="9">Spore gernimation protein</fullName>
    </submittedName>
</protein>
<feature type="transmembrane region" description="Helical" evidence="8">
    <location>
        <begin position="43"/>
        <end position="64"/>
    </location>
</feature>
<evidence type="ECO:0000313" key="10">
    <source>
        <dbReference type="Proteomes" id="UP000293568"/>
    </source>
</evidence>
<feature type="transmembrane region" description="Helical" evidence="8">
    <location>
        <begin position="339"/>
        <end position="358"/>
    </location>
</feature>
<proteinExistence type="inferred from homology"/>
<evidence type="ECO:0000313" key="9">
    <source>
        <dbReference type="EMBL" id="QAY67966.1"/>
    </source>
</evidence>
<dbReference type="InterPro" id="IPR004761">
    <property type="entry name" value="Spore_GerAB"/>
</dbReference>
<name>A0A4P6EYN6_9BACL</name>
<feature type="transmembrane region" description="Helical" evidence="8">
    <location>
        <begin position="144"/>
        <end position="164"/>
    </location>
</feature>
<feature type="transmembrane region" description="Helical" evidence="8">
    <location>
        <begin position="84"/>
        <end position="108"/>
    </location>
</feature>
<organism evidence="9 10">
    <name type="scientific">Paenibacillus protaetiae</name>
    <dbReference type="NCBI Taxonomy" id="2509456"/>
    <lineage>
        <taxon>Bacteria</taxon>
        <taxon>Bacillati</taxon>
        <taxon>Bacillota</taxon>
        <taxon>Bacilli</taxon>
        <taxon>Bacillales</taxon>
        <taxon>Paenibacillaceae</taxon>
        <taxon>Paenibacillus</taxon>
    </lineage>
</organism>
<feature type="transmembrane region" description="Helical" evidence="8">
    <location>
        <begin position="192"/>
        <end position="209"/>
    </location>
</feature>
<comment type="subcellular location">
    <subcellularLocation>
        <location evidence="1">Membrane</location>
        <topology evidence="1">Multi-pass membrane protein</topology>
    </subcellularLocation>
</comment>
<comment type="similarity">
    <text evidence="2">Belongs to the amino acid-polyamine-organocation (APC) superfamily. Spore germination protein (SGP) (TC 2.A.3.9) family.</text>
</comment>